<sequence length="97" mass="10755">MVVIVLICIVTTGFQESLLLGDWRIILFPVLSVGVNSCFVWLLKQHGGDPYTKPQVALNAVCHIAHDLLGTEAGLLVLTAMVYYKGRDAKRRESKRS</sequence>
<keyword evidence="1" id="KW-1133">Transmembrane helix</keyword>
<reference evidence="2 3" key="1">
    <citation type="journal article" date="2018" name="Mol. Biol. Evol.">
        <title>Analysis of the draft genome of the red seaweed Gracilariopsis chorda provides insights into genome size evolution in Rhodophyta.</title>
        <authorList>
            <person name="Lee J."/>
            <person name="Yang E.C."/>
            <person name="Graf L."/>
            <person name="Yang J.H."/>
            <person name="Qiu H."/>
            <person name="Zel Zion U."/>
            <person name="Chan C.X."/>
            <person name="Stephens T.G."/>
            <person name="Weber A.P.M."/>
            <person name="Boo G.H."/>
            <person name="Boo S.M."/>
            <person name="Kim K.M."/>
            <person name="Shin Y."/>
            <person name="Jung M."/>
            <person name="Lee S.J."/>
            <person name="Yim H.S."/>
            <person name="Lee J.H."/>
            <person name="Bhattacharya D."/>
            <person name="Yoon H.S."/>
        </authorList>
    </citation>
    <scope>NUCLEOTIDE SEQUENCE [LARGE SCALE GENOMIC DNA]</scope>
    <source>
        <strain evidence="2 3">SKKU-2015</strain>
        <tissue evidence="2">Whole body</tissue>
    </source>
</reference>
<dbReference type="AlphaFoldDB" id="A0A2V3J588"/>
<evidence type="ECO:0000313" key="3">
    <source>
        <dbReference type="Proteomes" id="UP000247409"/>
    </source>
</evidence>
<dbReference type="EMBL" id="NBIV01000007">
    <property type="protein sequence ID" value="PXF49167.1"/>
    <property type="molecule type" value="Genomic_DNA"/>
</dbReference>
<keyword evidence="1" id="KW-0812">Transmembrane</keyword>
<keyword evidence="1" id="KW-0472">Membrane</keyword>
<feature type="transmembrane region" description="Helical" evidence="1">
    <location>
        <begin position="25"/>
        <end position="43"/>
    </location>
</feature>
<protein>
    <submittedName>
        <fullName evidence="2">Uncharacterized protein</fullName>
    </submittedName>
</protein>
<accession>A0A2V3J588</accession>
<dbReference type="Proteomes" id="UP000247409">
    <property type="component" value="Unassembled WGS sequence"/>
</dbReference>
<proteinExistence type="predicted"/>
<gene>
    <name evidence="2" type="ORF">BWQ96_00956</name>
</gene>
<name>A0A2V3J588_9FLOR</name>
<evidence type="ECO:0000256" key="1">
    <source>
        <dbReference type="SAM" id="Phobius"/>
    </source>
</evidence>
<organism evidence="2 3">
    <name type="scientific">Gracilariopsis chorda</name>
    <dbReference type="NCBI Taxonomy" id="448386"/>
    <lineage>
        <taxon>Eukaryota</taxon>
        <taxon>Rhodophyta</taxon>
        <taxon>Florideophyceae</taxon>
        <taxon>Rhodymeniophycidae</taxon>
        <taxon>Gracilariales</taxon>
        <taxon>Gracilariaceae</taxon>
        <taxon>Gracilariopsis</taxon>
    </lineage>
</organism>
<comment type="caution">
    <text evidence="2">The sequence shown here is derived from an EMBL/GenBank/DDBJ whole genome shotgun (WGS) entry which is preliminary data.</text>
</comment>
<keyword evidence="3" id="KW-1185">Reference proteome</keyword>
<evidence type="ECO:0000313" key="2">
    <source>
        <dbReference type="EMBL" id="PXF49167.1"/>
    </source>
</evidence>